<evidence type="ECO:0000259" key="1">
    <source>
        <dbReference type="Pfam" id="PF13392"/>
    </source>
</evidence>
<dbReference type="SUPFAM" id="SSF54060">
    <property type="entry name" value="His-Me finger endonucleases"/>
    <property type="match status" value="1"/>
</dbReference>
<protein>
    <recommendedName>
        <fullName evidence="1">HNH nuclease domain-containing protein</fullName>
    </recommendedName>
</protein>
<evidence type="ECO:0000313" key="3">
    <source>
        <dbReference type="Proteomes" id="UP000297597"/>
    </source>
</evidence>
<dbReference type="RefSeq" id="WP_205078074.1">
    <property type="nucleotide sequence ID" value="NZ_QFFZ01000056.1"/>
</dbReference>
<dbReference type="InterPro" id="IPR003615">
    <property type="entry name" value="HNH_nuc"/>
</dbReference>
<accession>A0A4Y7RJL8</accession>
<reference evidence="2 3" key="1">
    <citation type="journal article" date="2018" name="Environ. Microbiol.">
        <title>Novel energy conservation strategies and behaviour of Pelotomaculum schinkii driving syntrophic propionate catabolism.</title>
        <authorList>
            <person name="Hidalgo-Ahumada C.A.P."/>
            <person name="Nobu M.K."/>
            <person name="Narihiro T."/>
            <person name="Tamaki H."/>
            <person name="Liu W.T."/>
            <person name="Kamagata Y."/>
            <person name="Stams A.J.M."/>
            <person name="Imachi H."/>
            <person name="Sousa D.Z."/>
        </authorList>
    </citation>
    <scope>NUCLEOTIDE SEQUENCE [LARGE SCALE GENOMIC DNA]</scope>
    <source>
        <strain evidence="2 3">MGP</strain>
    </source>
</reference>
<proteinExistence type="predicted"/>
<evidence type="ECO:0000313" key="2">
    <source>
        <dbReference type="EMBL" id="TEB09188.1"/>
    </source>
</evidence>
<organism evidence="2 3">
    <name type="scientific">Pelotomaculum propionicicum</name>
    <dbReference type="NCBI Taxonomy" id="258475"/>
    <lineage>
        <taxon>Bacteria</taxon>
        <taxon>Bacillati</taxon>
        <taxon>Bacillota</taxon>
        <taxon>Clostridia</taxon>
        <taxon>Eubacteriales</taxon>
        <taxon>Desulfotomaculaceae</taxon>
        <taxon>Pelotomaculum</taxon>
    </lineage>
</organism>
<name>A0A4Y7RJL8_9FIRM</name>
<dbReference type="Proteomes" id="UP000297597">
    <property type="component" value="Unassembled WGS sequence"/>
</dbReference>
<comment type="caution">
    <text evidence="2">The sequence shown here is derived from an EMBL/GenBank/DDBJ whole genome shotgun (WGS) entry which is preliminary data.</text>
</comment>
<keyword evidence="3" id="KW-1185">Reference proteome</keyword>
<feature type="domain" description="HNH nuclease" evidence="1">
    <location>
        <begin position="98"/>
        <end position="142"/>
    </location>
</feature>
<sequence length="170" mass="19785">MKDRKKCRHKRIPRICENPECGRSFMAPLCDVKRGNGRYCSRNCASRHRFIKGELKLTINRKGKDNPNWKGGATVHSDGYIYCFKPDHPHASNGYVFQHRLVMEEKIGRYLKPDEVVHHIDGNKTNNNPDNLLLTTCSEHTRLHNEIRAQRMKVISIPCHCDTTPNTHRR</sequence>
<gene>
    <name evidence="2" type="ORF">Pmgp_03320</name>
</gene>
<dbReference type="AlphaFoldDB" id="A0A4Y7RJL8"/>
<dbReference type="InterPro" id="IPR044925">
    <property type="entry name" value="His-Me_finger_sf"/>
</dbReference>
<dbReference type="Pfam" id="PF13392">
    <property type="entry name" value="HNH_3"/>
    <property type="match status" value="1"/>
</dbReference>
<dbReference type="EMBL" id="QFFZ01000056">
    <property type="protein sequence ID" value="TEB09188.1"/>
    <property type="molecule type" value="Genomic_DNA"/>
</dbReference>
<dbReference type="Gene3D" id="3.90.75.20">
    <property type="match status" value="1"/>
</dbReference>